<dbReference type="PANTHER" id="PTHR42770:SF11">
    <property type="entry name" value="INNER MEMBRANE TRANSPORT PROTEIN YBAT"/>
    <property type="match status" value="1"/>
</dbReference>
<feature type="transmembrane region" description="Helical" evidence="6">
    <location>
        <begin position="238"/>
        <end position="256"/>
    </location>
</feature>
<organism evidence="7 8">
    <name type="scientific">Acidiferrimicrobium australe</name>
    <dbReference type="NCBI Taxonomy" id="2664430"/>
    <lineage>
        <taxon>Bacteria</taxon>
        <taxon>Bacillati</taxon>
        <taxon>Actinomycetota</taxon>
        <taxon>Acidimicrobiia</taxon>
        <taxon>Acidimicrobiales</taxon>
        <taxon>Acidimicrobiaceae</taxon>
        <taxon>Acidiferrimicrobium</taxon>
    </lineage>
</organism>
<proteinExistence type="predicted"/>
<keyword evidence="2" id="KW-1003">Cell membrane</keyword>
<evidence type="ECO:0000256" key="1">
    <source>
        <dbReference type="ARBA" id="ARBA00004651"/>
    </source>
</evidence>
<keyword evidence="8" id="KW-1185">Reference proteome</keyword>
<keyword evidence="5 6" id="KW-0472">Membrane</keyword>
<dbReference type="InterPro" id="IPR002293">
    <property type="entry name" value="AA/rel_permease1"/>
</dbReference>
<dbReference type="Gene3D" id="1.20.1740.10">
    <property type="entry name" value="Amino acid/polyamine transporter I"/>
    <property type="match status" value="1"/>
</dbReference>
<feature type="transmembrane region" description="Helical" evidence="6">
    <location>
        <begin position="58"/>
        <end position="78"/>
    </location>
</feature>
<comment type="caution">
    <text evidence="7">The sequence shown here is derived from an EMBL/GenBank/DDBJ whole genome shotgun (WGS) entry which is preliminary data.</text>
</comment>
<evidence type="ECO:0000256" key="2">
    <source>
        <dbReference type="ARBA" id="ARBA00022475"/>
    </source>
</evidence>
<evidence type="ECO:0000256" key="3">
    <source>
        <dbReference type="ARBA" id="ARBA00022692"/>
    </source>
</evidence>
<evidence type="ECO:0000313" key="7">
    <source>
        <dbReference type="EMBL" id="MST33399.1"/>
    </source>
</evidence>
<feature type="transmembrane region" description="Helical" evidence="6">
    <location>
        <begin position="417"/>
        <end position="434"/>
    </location>
</feature>
<feature type="transmembrane region" description="Helical" evidence="6">
    <location>
        <begin position="27"/>
        <end position="52"/>
    </location>
</feature>
<name>A0ABW9QVD0_9ACTN</name>
<feature type="transmembrane region" description="Helical" evidence="6">
    <location>
        <begin position="300"/>
        <end position="322"/>
    </location>
</feature>
<feature type="transmembrane region" description="Helical" evidence="6">
    <location>
        <begin position="379"/>
        <end position="405"/>
    </location>
</feature>
<dbReference type="EMBL" id="WJHE01000580">
    <property type="protein sequence ID" value="MST33399.1"/>
    <property type="molecule type" value="Genomic_DNA"/>
</dbReference>
<keyword evidence="3 6" id="KW-0812">Transmembrane</keyword>
<gene>
    <name evidence="7" type="ORF">GHK86_11805</name>
</gene>
<dbReference type="InterPro" id="IPR050367">
    <property type="entry name" value="APC_superfamily"/>
</dbReference>
<feature type="transmembrane region" description="Helical" evidence="6">
    <location>
        <begin position="99"/>
        <end position="124"/>
    </location>
</feature>
<evidence type="ECO:0000256" key="5">
    <source>
        <dbReference type="ARBA" id="ARBA00023136"/>
    </source>
</evidence>
<feature type="transmembrane region" description="Helical" evidence="6">
    <location>
        <begin position="343"/>
        <end position="367"/>
    </location>
</feature>
<dbReference type="PIRSF" id="PIRSF006060">
    <property type="entry name" value="AA_transporter"/>
    <property type="match status" value="1"/>
</dbReference>
<evidence type="ECO:0000256" key="4">
    <source>
        <dbReference type="ARBA" id="ARBA00022989"/>
    </source>
</evidence>
<reference evidence="7 8" key="1">
    <citation type="submission" date="2019-11" db="EMBL/GenBank/DDBJ databases">
        <title>Acidiferrimicrobium australis gen. nov., sp. nov., an acidophilic and obligately heterotrophic, member of the Actinobacteria that catalyses dissimilatory oxido- reduction of iron isolated from metal-rich acidic water in Chile.</title>
        <authorList>
            <person name="Gonzalez D."/>
            <person name="Huber K."/>
            <person name="Hedrich S."/>
            <person name="Rojas-Villalobos C."/>
            <person name="Quatrini R."/>
            <person name="Dinamarca M.A."/>
            <person name="Schwarz A."/>
            <person name="Canales C."/>
            <person name="Nancucheo I."/>
        </authorList>
    </citation>
    <scope>NUCLEOTIDE SEQUENCE [LARGE SCALE GENOMIC DNA]</scope>
    <source>
        <strain evidence="7 8">USS-CCA1</strain>
    </source>
</reference>
<keyword evidence="4 6" id="KW-1133">Transmembrane helix</keyword>
<feature type="transmembrane region" description="Helical" evidence="6">
    <location>
        <begin position="166"/>
        <end position="187"/>
    </location>
</feature>
<evidence type="ECO:0000313" key="8">
    <source>
        <dbReference type="Proteomes" id="UP000437736"/>
    </source>
</evidence>
<protein>
    <submittedName>
        <fullName evidence="7">Amino acid permease</fullName>
    </submittedName>
</protein>
<dbReference type="Proteomes" id="UP000437736">
    <property type="component" value="Unassembled WGS sequence"/>
</dbReference>
<comment type="subcellular location">
    <subcellularLocation>
        <location evidence="1">Cell membrane</location>
        <topology evidence="1">Multi-pass membrane protein</topology>
    </subcellularLocation>
</comment>
<sequence>MSESVPIVDVTSSSGQLARGSLRTSDAIAISVSVLAPGMAMALNTGGVASVAGGSTPLSFVLGGVACLTLGFVVIGFTRRMAVAGYAYTYASRSLGKQVGFLAGWMYAFGMAAFVPMTMAGVGYLAASLLGLDPGYWILFFLIGMALLMTLSIVRINVTTKLQIGVAVVTVAILVILDLVITAKGGAHGQSLQPFTFSKTASGGFHGVFYGIIFGVTSYIGFETAADFGEETANPRRAVPIAVIVSVVFAIVFYVWTTYAATIGFGVNALKHNPSGWVDNGLIPVATRYIGTWFGKLIDIGALLAAFIVSVACATASSRTLFAMGREGVAPAWMGRTHAKYKTPVNATAVVATVSVVLALVIGYGFASANTGGPALTIYYFWATVGTLAIILVYITICIGGIVFFKRTSPRFNPLTHVLIPLVGAVIFGAAWYGSVYPVPAAPINATPYLTAAWLVIGIVVLVWLNRTRPGSVARIGSILGEEGGELVEALDQP</sequence>
<feature type="transmembrane region" description="Helical" evidence="6">
    <location>
        <begin position="207"/>
        <end position="226"/>
    </location>
</feature>
<accession>A0ABW9QVD0</accession>
<dbReference type="Pfam" id="PF13520">
    <property type="entry name" value="AA_permease_2"/>
    <property type="match status" value="1"/>
</dbReference>
<dbReference type="PANTHER" id="PTHR42770">
    <property type="entry name" value="AMINO ACID TRANSPORTER-RELATED"/>
    <property type="match status" value="1"/>
</dbReference>
<feature type="transmembrane region" description="Helical" evidence="6">
    <location>
        <begin position="446"/>
        <end position="465"/>
    </location>
</feature>
<feature type="transmembrane region" description="Helical" evidence="6">
    <location>
        <begin position="136"/>
        <end position="154"/>
    </location>
</feature>
<evidence type="ECO:0000256" key="6">
    <source>
        <dbReference type="SAM" id="Phobius"/>
    </source>
</evidence>